<evidence type="ECO:0000313" key="3">
    <source>
        <dbReference type="EMBL" id="CAD1831643.1"/>
    </source>
</evidence>
<sequence length="293" mass="34062">MISLWLHNVSCNLEILDLISVDFLVVNGFSSVSYMYIGDSVRLYRRNSIHVAGLCNTRRKKIRNNYGRCFKCLASDHRIADCRDPVRCIRCRKSGHRAYNCKEEDPKDCAMMNRAFGNASVSQKSTYLTWRNFEKEGDTLKCGFRGRPLLRSGLRHLPPEWVYAKVLIRREVTTLDGFWIRCYPWGQYRSVRPHRVSHRAWIRLINLPFECWTIARVAALVGGFERFVKADDITKGMTNLRTFRCQITLDSLRDIPQNMAIVLEEEVFSVRIHLESWERVTDAAGEDPPPPTE</sequence>
<accession>A0A6V7PLX7</accession>
<keyword evidence="1" id="KW-0479">Metal-binding</keyword>
<gene>
    <name evidence="3" type="ORF">CB5_LOCUS14854</name>
</gene>
<protein>
    <recommendedName>
        <fullName evidence="2">CCHC-type domain-containing protein</fullName>
    </recommendedName>
</protein>
<proteinExistence type="predicted"/>
<dbReference type="Gene3D" id="4.10.60.10">
    <property type="entry name" value="Zinc finger, CCHC-type"/>
    <property type="match status" value="1"/>
</dbReference>
<dbReference type="EMBL" id="LR862149">
    <property type="protein sequence ID" value="CAD1831643.1"/>
    <property type="molecule type" value="Genomic_DNA"/>
</dbReference>
<dbReference type="AlphaFoldDB" id="A0A6V7PLX7"/>
<dbReference type="InterPro" id="IPR001878">
    <property type="entry name" value="Znf_CCHC"/>
</dbReference>
<feature type="domain" description="CCHC-type" evidence="2">
    <location>
        <begin position="87"/>
        <end position="103"/>
    </location>
</feature>
<organism evidence="3">
    <name type="scientific">Ananas comosus var. bracteatus</name>
    <name type="common">red pineapple</name>
    <dbReference type="NCBI Taxonomy" id="296719"/>
    <lineage>
        <taxon>Eukaryota</taxon>
        <taxon>Viridiplantae</taxon>
        <taxon>Streptophyta</taxon>
        <taxon>Embryophyta</taxon>
        <taxon>Tracheophyta</taxon>
        <taxon>Spermatophyta</taxon>
        <taxon>Magnoliopsida</taxon>
        <taxon>Liliopsida</taxon>
        <taxon>Poales</taxon>
        <taxon>Bromeliaceae</taxon>
        <taxon>Bromelioideae</taxon>
        <taxon>Ananas</taxon>
    </lineage>
</organism>
<dbReference type="SMART" id="SM00343">
    <property type="entry name" value="ZnF_C2HC"/>
    <property type="match status" value="2"/>
</dbReference>
<dbReference type="PROSITE" id="PS50158">
    <property type="entry name" value="ZF_CCHC"/>
    <property type="match status" value="1"/>
</dbReference>
<keyword evidence="1" id="KW-0863">Zinc-finger</keyword>
<dbReference type="GO" id="GO:0003676">
    <property type="term" value="F:nucleic acid binding"/>
    <property type="evidence" value="ECO:0007669"/>
    <property type="project" value="InterPro"/>
</dbReference>
<reference evidence="3" key="1">
    <citation type="submission" date="2020-07" db="EMBL/GenBank/DDBJ databases">
        <authorList>
            <person name="Lin J."/>
        </authorList>
    </citation>
    <scope>NUCLEOTIDE SEQUENCE</scope>
</reference>
<name>A0A6V7PLX7_ANACO</name>
<dbReference type="GO" id="GO:0008270">
    <property type="term" value="F:zinc ion binding"/>
    <property type="evidence" value="ECO:0007669"/>
    <property type="project" value="UniProtKB-KW"/>
</dbReference>
<evidence type="ECO:0000256" key="1">
    <source>
        <dbReference type="PROSITE-ProRule" id="PRU00047"/>
    </source>
</evidence>
<dbReference type="SUPFAM" id="SSF57756">
    <property type="entry name" value="Retrovirus zinc finger-like domains"/>
    <property type="match status" value="1"/>
</dbReference>
<evidence type="ECO:0000259" key="2">
    <source>
        <dbReference type="PROSITE" id="PS50158"/>
    </source>
</evidence>
<dbReference type="InterPro" id="IPR036875">
    <property type="entry name" value="Znf_CCHC_sf"/>
</dbReference>
<keyword evidence="1" id="KW-0862">Zinc</keyword>